<name>A0ABW1MJT2_9ACTN</name>
<keyword evidence="2" id="KW-1185">Reference proteome</keyword>
<protein>
    <submittedName>
        <fullName evidence="1">Uncharacterized protein</fullName>
    </submittedName>
</protein>
<dbReference type="RefSeq" id="WP_031059762.1">
    <property type="nucleotide sequence ID" value="NZ_JOAX01000017.1"/>
</dbReference>
<gene>
    <name evidence="1" type="ORF">ACFP4F_12350</name>
</gene>
<sequence>MAGINETLRDLLKIDGVLGASVVDYYSRLLLGAIGHPAGPDLEKAALVDTDVVRAKLAALETLGYTPDRMEDILITLDDEYHLIRPLSRGGNDGIFLYVVMSRADADLAATRQWLRAAEEGFDV</sequence>
<dbReference type="Proteomes" id="UP001596139">
    <property type="component" value="Unassembled WGS sequence"/>
</dbReference>
<dbReference type="EMBL" id="JBHSPX010000004">
    <property type="protein sequence ID" value="MFC6063337.1"/>
    <property type="molecule type" value="Genomic_DNA"/>
</dbReference>
<accession>A0ABW1MJT2</accession>
<evidence type="ECO:0000313" key="2">
    <source>
        <dbReference type="Proteomes" id="UP001596139"/>
    </source>
</evidence>
<reference evidence="2" key="1">
    <citation type="journal article" date="2019" name="Int. J. Syst. Evol. Microbiol.">
        <title>The Global Catalogue of Microorganisms (GCM) 10K type strain sequencing project: providing services to taxonomists for standard genome sequencing and annotation.</title>
        <authorList>
            <consortium name="The Broad Institute Genomics Platform"/>
            <consortium name="The Broad Institute Genome Sequencing Center for Infectious Disease"/>
            <person name="Wu L."/>
            <person name="Ma J."/>
        </authorList>
    </citation>
    <scope>NUCLEOTIDE SEQUENCE [LARGE SCALE GENOMIC DNA]</scope>
    <source>
        <strain evidence="2">CGMCC 1.15180</strain>
    </source>
</reference>
<comment type="caution">
    <text evidence="1">The sequence shown here is derived from an EMBL/GenBank/DDBJ whole genome shotgun (WGS) entry which is preliminary data.</text>
</comment>
<proteinExistence type="predicted"/>
<evidence type="ECO:0000313" key="1">
    <source>
        <dbReference type="EMBL" id="MFC6063337.1"/>
    </source>
</evidence>
<organism evidence="1 2">
    <name type="scientific">Streptomyces ochraceiscleroticus</name>
    <dbReference type="NCBI Taxonomy" id="47761"/>
    <lineage>
        <taxon>Bacteria</taxon>
        <taxon>Bacillati</taxon>
        <taxon>Actinomycetota</taxon>
        <taxon>Actinomycetes</taxon>
        <taxon>Kitasatosporales</taxon>
        <taxon>Streptomycetaceae</taxon>
        <taxon>Streptomyces</taxon>
    </lineage>
</organism>